<evidence type="ECO:0000313" key="2">
    <source>
        <dbReference type="EMBL" id="JAE25424.1"/>
    </source>
</evidence>
<accession>A0A0A9GPR5</accession>
<sequence>MKMSCRSGSPPKLPAAVGSSMEPAGLTGSEAKVRSHSLILGWLCTSRSHANCSGDRTCSEQLESACSRGIESDGRS</sequence>
<evidence type="ECO:0000256" key="1">
    <source>
        <dbReference type="SAM" id="MobiDB-lite"/>
    </source>
</evidence>
<proteinExistence type="predicted"/>
<organism evidence="2">
    <name type="scientific">Arundo donax</name>
    <name type="common">Giant reed</name>
    <name type="synonym">Donax arundinaceus</name>
    <dbReference type="NCBI Taxonomy" id="35708"/>
    <lineage>
        <taxon>Eukaryota</taxon>
        <taxon>Viridiplantae</taxon>
        <taxon>Streptophyta</taxon>
        <taxon>Embryophyta</taxon>
        <taxon>Tracheophyta</taxon>
        <taxon>Spermatophyta</taxon>
        <taxon>Magnoliopsida</taxon>
        <taxon>Liliopsida</taxon>
        <taxon>Poales</taxon>
        <taxon>Poaceae</taxon>
        <taxon>PACMAD clade</taxon>
        <taxon>Arundinoideae</taxon>
        <taxon>Arundineae</taxon>
        <taxon>Arundo</taxon>
    </lineage>
</organism>
<name>A0A0A9GPR5_ARUDO</name>
<reference evidence="2" key="2">
    <citation type="journal article" date="2015" name="Data Brief">
        <title>Shoot transcriptome of the giant reed, Arundo donax.</title>
        <authorList>
            <person name="Barrero R.A."/>
            <person name="Guerrero F.D."/>
            <person name="Moolhuijzen P."/>
            <person name="Goolsby J.A."/>
            <person name="Tidwell J."/>
            <person name="Bellgard S.E."/>
            <person name="Bellgard M.I."/>
        </authorList>
    </citation>
    <scope>NUCLEOTIDE SEQUENCE</scope>
    <source>
        <tissue evidence="2">Shoot tissue taken approximately 20 cm above the soil surface</tissue>
    </source>
</reference>
<feature type="region of interest" description="Disordered" evidence="1">
    <location>
        <begin position="1"/>
        <end position="30"/>
    </location>
</feature>
<dbReference type="AlphaFoldDB" id="A0A0A9GPR5"/>
<protein>
    <submittedName>
        <fullName evidence="2">Uncharacterized protein</fullName>
    </submittedName>
</protein>
<reference evidence="2" key="1">
    <citation type="submission" date="2014-09" db="EMBL/GenBank/DDBJ databases">
        <authorList>
            <person name="Magalhaes I.L.F."/>
            <person name="Oliveira U."/>
            <person name="Santos F.R."/>
            <person name="Vidigal T.H.D.A."/>
            <person name="Brescovit A.D."/>
            <person name="Santos A.J."/>
        </authorList>
    </citation>
    <scope>NUCLEOTIDE SEQUENCE</scope>
    <source>
        <tissue evidence="2">Shoot tissue taken approximately 20 cm above the soil surface</tissue>
    </source>
</reference>
<dbReference type="EMBL" id="GBRH01172472">
    <property type="protein sequence ID" value="JAE25424.1"/>
    <property type="molecule type" value="Transcribed_RNA"/>
</dbReference>